<proteinExistence type="predicted"/>
<accession>X6LU93</accession>
<evidence type="ECO:0000313" key="2">
    <source>
        <dbReference type="EMBL" id="ETO04295.1"/>
    </source>
</evidence>
<evidence type="ECO:0000256" key="1">
    <source>
        <dbReference type="SAM" id="MobiDB-lite"/>
    </source>
</evidence>
<dbReference type="Proteomes" id="UP000023152">
    <property type="component" value="Unassembled WGS sequence"/>
</dbReference>
<evidence type="ECO:0000313" key="3">
    <source>
        <dbReference type="Proteomes" id="UP000023152"/>
    </source>
</evidence>
<name>X6LU93_RETFI</name>
<comment type="caution">
    <text evidence="2">The sequence shown here is derived from an EMBL/GenBank/DDBJ whole genome shotgun (WGS) entry which is preliminary data.</text>
</comment>
<gene>
    <name evidence="2" type="ORF">RFI_33103</name>
</gene>
<protein>
    <submittedName>
        <fullName evidence="2">Uncharacterized protein</fullName>
    </submittedName>
</protein>
<sequence>MKILNIFSFLKIQKMKFVQMMHYYLTVTKTWRQKRGVFQVLREPLLNFVIFRSWLVSIVIAAFQKNKLLARVLKKRKKCANKYTYCPYDSEKEPIPQVKPKMRKRVLDVSFVREYLANLWDVSWSYEDENRVSMCLDQRLHELCKKYKRLQKEKELKEYLQITEKQSEPRDLLGQYIVDMIDDESVDRYLEVQVSAHDFDSGGGGGGGSVSSSPLGTESYDNQKQRAHDLVFSPIPRSNPLRILHVFTDGFCVEDLAMWYPFDYGDKDYFWHYVAYGFIPPCFNIMNSNDHRLHFLLMDWRDVMCSHTLHQMREQQWAYECYLMQIKQRHVVLESTPMQLYFDWNSKLKPNIFSSLKDRGLEEVKYIHKLDALEKQMLSKRYPFAVFPEHSPPSFEQKLLWAMHRHIVVEPSLRVMQTLNCCNAIARQAWIPPCFFGGLEPRHHTWSVHFVP</sequence>
<dbReference type="AlphaFoldDB" id="X6LU93"/>
<organism evidence="2 3">
    <name type="scientific">Reticulomyxa filosa</name>
    <dbReference type="NCBI Taxonomy" id="46433"/>
    <lineage>
        <taxon>Eukaryota</taxon>
        <taxon>Sar</taxon>
        <taxon>Rhizaria</taxon>
        <taxon>Retaria</taxon>
        <taxon>Foraminifera</taxon>
        <taxon>Monothalamids</taxon>
        <taxon>Reticulomyxidae</taxon>
        <taxon>Reticulomyxa</taxon>
    </lineage>
</organism>
<keyword evidence="3" id="KW-1185">Reference proteome</keyword>
<feature type="region of interest" description="Disordered" evidence="1">
    <location>
        <begin position="200"/>
        <end position="219"/>
    </location>
</feature>
<dbReference type="EMBL" id="ASPP01029561">
    <property type="protein sequence ID" value="ETO04295.1"/>
    <property type="molecule type" value="Genomic_DNA"/>
</dbReference>
<reference evidence="2 3" key="1">
    <citation type="journal article" date="2013" name="Curr. Biol.">
        <title>The Genome of the Foraminiferan Reticulomyxa filosa.</title>
        <authorList>
            <person name="Glockner G."/>
            <person name="Hulsmann N."/>
            <person name="Schleicher M."/>
            <person name="Noegel A.A."/>
            <person name="Eichinger L."/>
            <person name="Gallinger C."/>
            <person name="Pawlowski J."/>
            <person name="Sierra R."/>
            <person name="Euteneuer U."/>
            <person name="Pillet L."/>
            <person name="Moustafa A."/>
            <person name="Platzer M."/>
            <person name="Groth M."/>
            <person name="Szafranski K."/>
            <person name="Schliwa M."/>
        </authorList>
    </citation>
    <scope>NUCLEOTIDE SEQUENCE [LARGE SCALE GENOMIC DNA]</scope>
</reference>